<dbReference type="InterPro" id="IPR050086">
    <property type="entry name" value="MetN_ABC_transporter-like"/>
</dbReference>
<evidence type="ECO:0000256" key="3">
    <source>
        <dbReference type="ARBA" id="ARBA00022741"/>
    </source>
</evidence>
<evidence type="ECO:0000256" key="5">
    <source>
        <dbReference type="ARBA" id="ARBA00022967"/>
    </source>
</evidence>
<gene>
    <name evidence="9" type="primary">phnC</name>
    <name evidence="9" type="ORF">ACFOD4_02215</name>
</gene>
<dbReference type="PROSITE" id="PS50893">
    <property type="entry name" value="ABC_TRANSPORTER_2"/>
    <property type="match status" value="1"/>
</dbReference>
<dbReference type="NCBIfam" id="TIGR02315">
    <property type="entry name" value="ABC_phnC"/>
    <property type="match status" value="1"/>
</dbReference>
<dbReference type="PROSITE" id="PS00211">
    <property type="entry name" value="ABC_TRANSPORTER_1"/>
    <property type="match status" value="1"/>
</dbReference>
<evidence type="ECO:0000256" key="2">
    <source>
        <dbReference type="ARBA" id="ARBA00022475"/>
    </source>
</evidence>
<dbReference type="SUPFAM" id="SSF52540">
    <property type="entry name" value="P-loop containing nucleoside triphosphate hydrolases"/>
    <property type="match status" value="1"/>
</dbReference>
<dbReference type="PANTHER" id="PTHR43166">
    <property type="entry name" value="AMINO ACID IMPORT ATP-BINDING PROTEIN"/>
    <property type="match status" value="1"/>
</dbReference>
<dbReference type="PANTHER" id="PTHR43166:SF6">
    <property type="entry name" value="PHOSPHONATES IMPORT ATP-BINDING PROTEIN PHNC"/>
    <property type="match status" value="1"/>
</dbReference>
<dbReference type="CDD" id="cd03256">
    <property type="entry name" value="ABC_PhnC_transporter"/>
    <property type="match status" value="1"/>
</dbReference>
<evidence type="ECO:0000256" key="6">
    <source>
        <dbReference type="ARBA" id="ARBA00023136"/>
    </source>
</evidence>
<evidence type="ECO:0000259" key="8">
    <source>
        <dbReference type="PROSITE" id="PS50893"/>
    </source>
</evidence>
<dbReference type="InterPro" id="IPR012693">
    <property type="entry name" value="ABC_transpr_PhnC"/>
</dbReference>
<keyword evidence="6" id="KW-0472">Membrane</keyword>
<dbReference type="Proteomes" id="UP001595593">
    <property type="component" value="Unassembled WGS sequence"/>
</dbReference>
<keyword evidence="1" id="KW-0813">Transport</keyword>
<dbReference type="InterPro" id="IPR003439">
    <property type="entry name" value="ABC_transporter-like_ATP-bd"/>
</dbReference>
<protein>
    <submittedName>
        <fullName evidence="9">Phosphonate ABC transporter ATP-binding protein</fullName>
    </submittedName>
</protein>
<evidence type="ECO:0000256" key="4">
    <source>
        <dbReference type="ARBA" id="ARBA00022840"/>
    </source>
</evidence>
<proteinExistence type="predicted"/>
<feature type="compositionally biased region" description="Low complexity" evidence="7">
    <location>
        <begin position="265"/>
        <end position="281"/>
    </location>
</feature>
<keyword evidence="10" id="KW-1185">Reference proteome</keyword>
<dbReference type="Gene3D" id="3.40.50.300">
    <property type="entry name" value="P-loop containing nucleotide triphosphate hydrolases"/>
    <property type="match status" value="1"/>
</dbReference>
<keyword evidence="4 9" id="KW-0067">ATP-binding</keyword>
<keyword evidence="5" id="KW-1278">Translocase</keyword>
<evidence type="ECO:0000256" key="1">
    <source>
        <dbReference type="ARBA" id="ARBA00022448"/>
    </source>
</evidence>
<dbReference type="SMART" id="SM00382">
    <property type="entry name" value="AAA"/>
    <property type="match status" value="1"/>
</dbReference>
<dbReference type="InterPro" id="IPR027417">
    <property type="entry name" value="P-loop_NTPase"/>
</dbReference>
<dbReference type="InterPro" id="IPR017871">
    <property type="entry name" value="ABC_transporter-like_CS"/>
</dbReference>
<keyword evidence="2" id="KW-1003">Cell membrane</keyword>
<evidence type="ECO:0000313" key="9">
    <source>
        <dbReference type="EMBL" id="MFC3123861.1"/>
    </source>
</evidence>
<dbReference type="EMBL" id="JBHRTN010000004">
    <property type="protein sequence ID" value="MFC3123861.1"/>
    <property type="molecule type" value="Genomic_DNA"/>
</dbReference>
<dbReference type="InterPro" id="IPR003593">
    <property type="entry name" value="AAA+_ATPase"/>
</dbReference>
<reference evidence="10" key="1">
    <citation type="journal article" date="2019" name="Int. J. Syst. Evol. Microbiol.">
        <title>The Global Catalogue of Microorganisms (GCM) 10K type strain sequencing project: providing services to taxonomists for standard genome sequencing and annotation.</title>
        <authorList>
            <consortium name="The Broad Institute Genomics Platform"/>
            <consortium name="The Broad Institute Genome Sequencing Center for Infectious Disease"/>
            <person name="Wu L."/>
            <person name="Ma J."/>
        </authorList>
    </citation>
    <scope>NUCLEOTIDE SEQUENCE [LARGE SCALE GENOMIC DNA]</scope>
    <source>
        <strain evidence="10">KCTC 52094</strain>
    </source>
</reference>
<comment type="caution">
    <text evidence="9">The sequence shown here is derived from an EMBL/GenBank/DDBJ whole genome shotgun (WGS) entry which is preliminary data.</text>
</comment>
<feature type="region of interest" description="Disordered" evidence="7">
    <location>
        <begin position="258"/>
        <end position="281"/>
    </location>
</feature>
<evidence type="ECO:0000256" key="7">
    <source>
        <dbReference type="SAM" id="MobiDB-lite"/>
    </source>
</evidence>
<accession>A0ABV7FX56</accession>
<dbReference type="GO" id="GO:0005524">
    <property type="term" value="F:ATP binding"/>
    <property type="evidence" value="ECO:0007669"/>
    <property type="project" value="UniProtKB-KW"/>
</dbReference>
<sequence length="281" mass="30314">MLQLETLTRRFGGKIAVDSVSLSVPAGQMVGVIGRSGAGKSTLLRMLNRLTDPSTGRILHDGLDVTALRGQGLRDWRTTCGMIFQQFNLVPRLDVLTNVLVGRLNHHPGLGGTLATLFKRFPAAERAAALDRLDRLGLADQALQRADTLSGGQQQRVAIARALMQQPRIILADEPIASLDPANARTVMEALRDVNRRDGITVLCNLHHLDTARHYCDRIVAMQSGRVMFDGAPTGLTAAKVREIYGVSEEEFDSMAAAEPSVMKPAPRQAAPGARAPALAD</sequence>
<dbReference type="Pfam" id="PF00005">
    <property type="entry name" value="ABC_tran"/>
    <property type="match status" value="1"/>
</dbReference>
<name>A0ABV7FX56_9PROT</name>
<keyword evidence="3" id="KW-0547">Nucleotide-binding</keyword>
<organism evidence="9 10">
    <name type="scientific">Teichococcus globiformis</name>
    <dbReference type="NCBI Taxonomy" id="2307229"/>
    <lineage>
        <taxon>Bacteria</taxon>
        <taxon>Pseudomonadati</taxon>
        <taxon>Pseudomonadota</taxon>
        <taxon>Alphaproteobacteria</taxon>
        <taxon>Acetobacterales</taxon>
        <taxon>Roseomonadaceae</taxon>
        <taxon>Roseomonas</taxon>
    </lineage>
</organism>
<evidence type="ECO:0000313" key="10">
    <source>
        <dbReference type="Proteomes" id="UP001595593"/>
    </source>
</evidence>
<dbReference type="RefSeq" id="WP_379593161.1">
    <property type="nucleotide sequence ID" value="NZ_JBHRTN010000004.1"/>
</dbReference>
<feature type="domain" description="ABC transporter" evidence="8">
    <location>
        <begin position="2"/>
        <end position="249"/>
    </location>
</feature>